<comment type="caution">
    <text evidence="1">The sequence shown here is derived from an EMBL/GenBank/DDBJ whole genome shotgun (WGS) entry which is preliminary data.</text>
</comment>
<reference evidence="1" key="1">
    <citation type="submission" date="2023-06" db="EMBL/GenBank/DDBJ databases">
        <authorList>
            <consortium name="Lawrence Berkeley National Laboratory"/>
            <person name="Ahrendt S."/>
            <person name="Sahu N."/>
            <person name="Indic B."/>
            <person name="Wong-Bajracharya J."/>
            <person name="Merenyi Z."/>
            <person name="Ke H.-M."/>
            <person name="Monk M."/>
            <person name="Kocsube S."/>
            <person name="Drula E."/>
            <person name="Lipzen A."/>
            <person name="Balint B."/>
            <person name="Henrissat B."/>
            <person name="Andreopoulos B."/>
            <person name="Martin F.M."/>
            <person name="Harder C.B."/>
            <person name="Rigling D."/>
            <person name="Ford K.L."/>
            <person name="Foster G.D."/>
            <person name="Pangilinan J."/>
            <person name="Papanicolaou A."/>
            <person name="Barry K."/>
            <person name="LaButti K."/>
            <person name="Viragh M."/>
            <person name="Koriabine M."/>
            <person name="Yan M."/>
            <person name="Riley R."/>
            <person name="Champramary S."/>
            <person name="Plett K.L."/>
            <person name="Tsai I.J."/>
            <person name="Slot J."/>
            <person name="Sipos G."/>
            <person name="Plett J."/>
            <person name="Nagy L.G."/>
            <person name="Grigoriev I.V."/>
        </authorList>
    </citation>
    <scope>NUCLEOTIDE SEQUENCE</scope>
    <source>
        <strain evidence="1">HWK02</strain>
    </source>
</reference>
<evidence type="ECO:0000313" key="2">
    <source>
        <dbReference type="Proteomes" id="UP001175228"/>
    </source>
</evidence>
<accession>A0AA39QPU5</accession>
<protein>
    <submittedName>
        <fullName evidence="1">Uncharacterized protein</fullName>
    </submittedName>
</protein>
<evidence type="ECO:0000313" key="1">
    <source>
        <dbReference type="EMBL" id="KAK0505553.1"/>
    </source>
</evidence>
<organism evidence="1 2">
    <name type="scientific">Armillaria luteobubalina</name>
    <dbReference type="NCBI Taxonomy" id="153913"/>
    <lineage>
        <taxon>Eukaryota</taxon>
        <taxon>Fungi</taxon>
        <taxon>Dikarya</taxon>
        <taxon>Basidiomycota</taxon>
        <taxon>Agaricomycotina</taxon>
        <taxon>Agaricomycetes</taxon>
        <taxon>Agaricomycetidae</taxon>
        <taxon>Agaricales</taxon>
        <taxon>Marasmiineae</taxon>
        <taxon>Physalacriaceae</taxon>
        <taxon>Armillaria</taxon>
    </lineage>
</organism>
<sequence>MHPSLSVIQRIQVWYAGDVELESALQIRSQGGTALSFSLVALIAYQGEDHARNAHRVGPIASISAWCRHNGPQWYCYVSLVSMYTSKLLLRTTLNDTYPPTLPVTLSYVLLSPWISRCNFQSNLVLYANVSHSFGRHLRMQSAQCQNQNLPPTVCSILHPFSCRFEEDKIKELWWLCIRLVLSDSEGVPPSNYLGATAADPVPAQHHRGWSLPLEGVLYATSAASVGVGYRDVTAEEKELMENQILASCGSRRPPQYCL</sequence>
<dbReference type="EMBL" id="JAUEPU010000002">
    <property type="protein sequence ID" value="KAK0505553.1"/>
    <property type="molecule type" value="Genomic_DNA"/>
</dbReference>
<gene>
    <name evidence="1" type="ORF">EDD18DRAFT_1456788</name>
</gene>
<name>A0AA39QPU5_9AGAR</name>
<keyword evidence="2" id="KW-1185">Reference proteome</keyword>
<dbReference type="AlphaFoldDB" id="A0AA39QPU5"/>
<proteinExistence type="predicted"/>
<dbReference type="Proteomes" id="UP001175228">
    <property type="component" value="Unassembled WGS sequence"/>
</dbReference>